<dbReference type="RefSeq" id="WP_377507105.1">
    <property type="nucleotide sequence ID" value="NZ_JBHSQS010000003.1"/>
</dbReference>
<dbReference type="Gene3D" id="3.40.50.1240">
    <property type="entry name" value="Phosphoglycerate mutase-like"/>
    <property type="match status" value="1"/>
</dbReference>
<dbReference type="CDD" id="cd07067">
    <property type="entry name" value="HP_PGM_like"/>
    <property type="match status" value="1"/>
</dbReference>
<dbReference type="PANTHER" id="PTHR48100:SF1">
    <property type="entry name" value="HISTIDINE PHOSPHATASE FAMILY PROTEIN-RELATED"/>
    <property type="match status" value="1"/>
</dbReference>
<reference evidence="2" key="1">
    <citation type="journal article" date="2019" name="Int. J. Syst. Evol. Microbiol.">
        <title>The Global Catalogue of Microorganisms (GCM) 10K type strain sequencing project: providing services to taxonomists for standard genome sequencing and annotation.</title>
        <authorList>
            <consortium name="The Broad Institute Genomics Platform"/>
            <consortium name="The Broad Institute Genome Sequencing Center for Infectious Disease"/>
            <person name="Wu L."/>
            <person name="Ma J."/>
        </authorList>
    </citation>
    <scope>NUCLEOTIDE SEQUENCE [LARGE SCALE GENOMIC DNA]</scope>
    <source>
        <strain evidence="2">CGMCC 4.7144</strain>
    </source>
</reference>
<dbReference type="Pfam" id="PF00300">
    <property type="entry name" value="His_Phos_1"/>
    <property type="match status" value="1"/>
</dbReference>
<comment type="caution">
    <text evidence="1">The sequence shown here is derived from an EMBL/GenBank/DDBJ whole genome shotgun (WGS) entry which is preliminary data.</text>
</comment>
<proteinExistence type="predicted"/>
<evidence type="ECO:0000313" key="2">
    <source>
        <dbReference type="Proteomes" id="UP001596226"/>
    </source>
</evidence>
<accession>A0ABW1H1P2</accession>
<dbReference type="SMART" id="SM00855">
    <property type="entry name" value="PGAM"/>
    <property type="match status" value="1"/>
</dbReference>
<name>A0ABW1H1P2_9ACTN</name>
<keyword evidence="2" id="KW-1185">Reference proteome</keyword>
<dbReference type="SUPFAM" id="SSF53254">
    <property type="entry name" value="Phosphoglycerate mutase-like"/>
    <property type="match status" value="1"/>
</dbReference>
<evidence type="ECO:0000313" key="1">
    <source>
        <dbReference type="EMBL" id="MFC5923078.1"/>
    </source>
</evidence>
<dbReference type="Proteomes" id="UP001596226">
    <property type="component" value="Unassembled WGS sequence"/>
</dbReference>
<dbReference type="InterPro" id="IPR029033">
    <property type="entry name" value="His_PPase_superfam"/>
</dbReference>
<dbReference type="PANTHER" id="PTHR48100">
    <property type="entry name" value="BROAD-SPECIFICITY PHOSPHATASE YOR283W-RELATED"/>
    <property type="match status" value="1"/>
</dbReference>
<sequence>MRTRLIFVRHGESVHQVEGFVGGPHGCQGLTDRGQDQAHKLASQLAGNLAVDRPLVVYSSVLRRAVETAQPIAAAFGIRPIADCGLCTWHTPSYADGLPIATFQADHAVEGGGVFRPFEKGNESWAELVVRVSRAIVEIAQRHQGSTIVLVGHSETVESGFHALAAQPLFRAFDMEVAPASITEWTTEDDTTRWPPARWTLRRFNDTGWWARA</sequence>
<dbReference type="InterPro" id="IPR013078">
    <property type="entry name" value="His_Pase_superF_clade-1"/>
</dbReference>
<gene>
    <name evidence="1" type="ORF">ACFQGL_06940</name>
</gene>
<dbReference type="EMBL" id="JBHSQS010000003">
    <property type="protein sequence ID" value="MFC5923078.1"/>
    <property type="molecule type" value="Genomic_DNA"/>
</dbReference>
<organism evidence="1 2">
    <name type="scientific">Micromonospora vulcania</name>
    <dbReference type="NCBI Taxonomy" id="1441873"/>
    <lineage>
        <taxon>Bacteria</taxon>
        <taxon>Bacillati</taxon>
        <taxon>Actinomycetota</taxon>
        <taxon>Actinomycetes</taxon>
        <taxon>Micromonosporales</taxon>
        <taxon>Micromonosporaceae</taxon>
        <taxon>Micromonospora</taxon>
    </lineage>
</organism>
<protein>
    <submittedName>
        <fullName evidence="1">Histidine phosphatase family protein</fullName>
    </submittedName>
</protein>
<dbReference type="InterPro" id="IPR050275">
    <property type="entry name" value="PGM_Phosphatase"/>
</dbReference>